<dbReference type="EMBL" id="AM474442">
    <property type="protein sequence ID" value="CAN63952.1"/>
    <property type="molecule type" value="Genomic_DNA"/>
</dbReference>
<name>A5BX74_VITVI</name>
<proteinExistence type="predicted"/>
<organism evidence="1">
    <name type="scientific">Vitis vinifera</name>
    <name type="common">Grape</name>
    <dbReference type="NCBI Taxonomy" id="29760"/>
    <lineage>
        <taxon>Eukaryota</taxon>
        <taxon>Viridiplantae</taxon>
        <taxon>Streptophyta</taxon>
        <taxon>Embryophyta</taxon>
        <taxon>Tracheophyta</taxon>
        <taxon>Spermatophyta</taxon>
        <taxon>Magnoliopsida</taxon>
        <taxon>eudicotyledons</taxon>
        <taxon>Gunneridae</taxon>
        <taxon>Pentapetalae</taxon>
        <taxon>rosids</taxon>
        <taxon>Vitales</taxon>
        <taxon>Vitaceae</taxon>
        <taxon>Viteae</taxon>
        <taxon>Vitis</taxon>
    </lineage>
</organism>
<reference evidence="1" key="1">
    <citation type="journal article" date="2007" name="PLoS ONE">
        <title>The first genome sequence of an elite grapevine cultivar (Pinot noir Vitis vinifera L.): coping with a highly heterozygous genome.</title>
        <authorList>
            <person name="Velasco R."/>
            <person name="Zharkikh A."/>
            <person name="Troggio M."/>
            <person name="Cartwright D.A."/>
            <person name="Cestaro A."/>
            <person name="Pruss D."/>
            <person name="Pindo M."/>
            <person name="FitzGerald L.M."/>
            <person name="Vezzulli S."/>
            <person name="Reid J."/>
            <person name="Malacarne G."/>
            <person name="Iliev D."/>
            <person name="Coppola G."/>
            <person name="Wardell B."/>
            <person name="Micheletti D."/>
            <person name="Macalma T."/>
            <person name="Facci M."/>
            <person name="Mitchell J.T."/>
            <person name="Perazzolli M."/>
            <person name="Eldredge G."/>
            <person name="Gatto P."/>
            <person name="Oyzerski R."/>
            <person name="Moretto M."/>
            <person name="Gutin N."/>
            <person name="Stefanini M."/>
            <person name="Chen Y."/>
            <person name="Segala C."/>
            <person name="Davenport C."/>
            <person name="Dematte L."/>
            <person name="Mraz A."/>
            <person name="Battilana J."/>
            <person name="Stormo K."/>
            <person name="Costa F."/>
            <person name="Tao Q."/>
            <person name="Si-Ammour A."/>
            <person name="Harkins T."/>
            <person name="Lackey A."/>
            <person name="Perbost C."/>
            <person name="Taillon B."/>
            <person name="Stella A."/>
            <person name="Solovyev V."/>
            <person name="Fawcett J.A."/>
            <person name="Sterck L."/>
            <person name="Vandepoele K."/>
            <person name="Grando S.M."/>
            <person name="Toppo S."/>
            <person name="Moser C."/>
            <person name="Lanchbury J."/>
            <person name="Bogden R."/>
            <person name="Skolnick M."/>
            <person name="Sgaramella V."/>
            <person name="Bhatnagar S.K."/>
            <person name="Fontana P."/>
            <person name="Gutin A."/>
            <person name="Van de Peer Y."/>
            <person name="Salamini F."/>
            <person name="Viola R."/>
        </authorList>
    </citation>
    <scope>NUCLEOTIDE SEQUENCE</scope>
</reference>
<evidence type="ECO:0000313" key="1">
    <source>
        <dbReference type="EMBL" id="CAN63952.1"/>
    </source>
</evidence>
<dbReference type="AlphaFoldDB" id="A5BX74"/>
<accession>A5BX74</accession>
<protein>
    <submittedName>
        <fullName evidence="1">Uncharacterized protein</fullName>
    </submittedName>
</protein>
<sequence>MAPTTAVITYDQGNHAIPAHMTHLVAAPADNISKTSVATPTTPLSKNLGLWALPSHMPSYVAQVANWFILTVTCYVASLPAVLACLIICTVSCNMTLLVAVIAQPQVPRWQPRSWAVSGTMTSLIARMADSLIGTVAGHVTWFSTIPT</sequence>
<gene>
    <name evidence="1" type="ORF">VITISV_020990</name>
</gene>